<dbReference type="EMBL" id="QPFP01000029">
    <property type="protein sequence ID" value="TEB28930.1"/>
    <property type="molecule type" value="Genomic_DNA"/>
</dbReference>
<keyword evidence="4" id="KW-0479">Metal-binding</keyword>
<comment type="similarity">
    <text evidence="2">Belongs to the cytochrome P450 family.</text>
</comment>
<dbReference type="GO" id="GO:0005506">
    <property type="term" value="F:iron ion binding"/>
    <property type="evidence" value="ECO:0007669"/>
    <property type="project" value="InterPro"/>
</dbReference>
<keyword evidence="3" id="KW-0349">Heme</keyword>
<dbReference type="AlphaFoldDB" id="A0A4Y7T483"/>
<comment type="caution">
    <text evidence="9">The sequence shown here is derived from an EMBL/GenBank/DDBJ whole genome shotgun (WGS) entry which is preliminary data.</text>
</comment>
<feature type="region of interest" description="Disordered" evidence="8">
    <location>
        <begin position="428"/>
        <end position="508"/>
    </location>
</feature>
<keyword evidence="7" id="KW-0503">Monooxygenase</keyword>
<evidence type="ECO:0000256" key="1">
    <source>
        <dbReference type="ARBA" id="ARBA00001971"/>
    </source>
</evidence>
<comment type="cofactor">
    <cofactor evidence="1">
        <name>heme</name>
        <dbReference type="ChEBI" id="CHEBI:30413"/>
    </cofactor>
</comment>
<accession>A0A4Y7T483</accession>
<evidence type="ECO:0000256" key="5">
    <source>
        <dbReference type="ARBA" id="ARBA00023002"/>
    </source>
</evidence>
<evidence type="ECO:0000313" key="9">
    <source>
        <dbReference type="EMBL" id="TEB28930.1"/>
    </source>
</evidence>
<evidence type="ECO:0000313" key="10">
    <source>
        <dbReference type="Proteomes" id="UP000298030"/>
    </source>
</evidence>
<dbReference type="PANTHER" id="PTHR24287:SF1">
    <property type="entry name" value="P450, PUTATIVE (EUROFUNG)-RELATED"/>
    <property type="match status" value="1"/>
</dbReference>
<dbReference type="GO" id="GO:0020037">
    <property type="term" value="F:heme binding"/>
    <property type="evidence" value="ECO:0007669"/>
    <property type="project" value="InterPro"/>
</dbReference>
<dbReference type="PANTHER" id="PTHR24287">
    <property type="entry name" value="P450, PUTATIVE (EUROFUNG)-RELATED"/>
    <property type="match status" value="1"/>
</dbReference>
<evidence type="ECO:0000256" key="8">
    <source>
        <dbReference type="SAM" id="MobiDB-lite"/>
    </source>
</evidence>
<sequence length="519" mass="58668">MPSVPPGISFLLQNLPFARRPTRSHPRPRLRSRPIHIDRYIFLLRGAWRQPRFRSQKSPPGSSLRSLHFSLPTTIAARIVLKQLKDERDAAKHNAVLPPRVKNAGFAGVGYPGELFSTWFEESGTFIFITAEPDHIKAVLATQFESFEKGPVFQQQLNSLLRRRGVSTPDGEMWKFHRAMTRPFFSKGAYQSTLTIFDRHAKGGRWTYLAGAFEGGIPLLTFQDLTGRFTMDSATEFLFNKNNSSHPSNQFATAFDEANGIMGIRTRRGLTWRLGEFWQDQVEVRMRTINKFLDPIIQAAKRGVVESHAEEGESLLDHLARHTDDQKVLRDETLNILLAGPPANTLTWAIYMLSQHPDVLRRLTRGSPRTSRRVPTVRQFEDMKDMKYLRAKLCRLYPAVMGYSSILTSPIHPSRQSSIPDRFLDERVKDRTSPPTPSFSSPFNAGPAYLPRPTSSRTTNPRSSSSDSSSASPTFRHVLEAQPPASRPPVEWKSESGPKGRDDVKGGMWVTMEEVGITN</sequence>
<keyword evidence="6" id="KW-0408">Iron</keyword>
<dbReference type="OrthoDB" id="1470350at2759"/>
<feature type="compositionally biased region" description="Low complexity" evidence="8">
    <location>
        <begin position="451"/>
        <end position="476"/>
    </location>
</feature>
<dbReference type="InterPro" id="IPR036396">
    <property type="entry name" value="Cyt_P450_sf"/>
</dbReference>
<evidence type="ECO:0000256" key="6">
    <source>
        <dbReference type="ARBA" id="ARBA00023004"/>
    </source>
</evidence>
<dbReference type="Pfam" id="PF00067">
    <property type="entry name" value="p450"/>
    <property type="match status" value="1"/>
</dbReference>
<organism evidence="9 10">
    <name type="scientific">Coprinellus micaceus</name>
    <name type="common">Glistening ink-cap mushroom</name>
    <name type="synonym">Coprinus micaceus</name>
    <dbReference type="NCBI Taxonomy" id="71717"/>
    <lineage>
        <taxon>Eukaryota</taxon>
        <taxon>Fungi</taxon>
        <taxon>Dikarya</taxon>
        <taxon>Basidiomycota</taxon>
        <taxon>Agaricomycotina</taxon>
        <taxon>Agaricomycetes</taxon>
        <taxon>Agaricomycetidae</taxon>
        <taxon>Agaricales</taxon>
        <taxon>Agaricineae</taxon>
        <taxon>Psathyrellaceae</taxon>
        <taxon>Coprinellus</taxon>
    </lineage>
</organism>
<evidence type="ECO:0000256" key="3">
    <source>
        <dbReference type="ARBA" id="ARBA00022617"/>
    </source>
</evidence>
<evidence type="ECO:0000256" key="7">
    <source>
        <dbReference type="ARBA" id="ARBA00023033"/>
    </source>
</evidence>
<dbReference type="GO" id="GO:0016705">
    <property type="term" value="F:oxidoreductase activity, acting on paired donors, with incorporation or reduction of molecular oxygen"/>
    <property type="evidence" value="ECO:0007669"/>
    <property type="project" value="InterPro"/>
</dbReference>
<reference evidence="9 10" key="1">
    <citation type="journal article" date="2019" name="Nat. Ecol. Evol.">
        <title>Megaphylogeny resolves global patterns of mushroom evolution.</title>
        <authorList>
            <person name="Varga T."/>
            <person name="Krizsan K."/>
            <person name="Foldi C."/>
            <person name="Dima B."/>
            <person name="Sanchez-Garcia M."/>
            <person name="Sanchez-Ramirez S."/>
            <person name="Szollosi G.J."/>
            <person name="Szarkandi J.G."/>
            <person name="Papp V."/>
            <person name="Albert L."/>
            <person name="Andreopoulos W."/>
            <person name="Angelini C."/>
            <person name="Antonin V."/>
            <person name="Barry K.W."/>
            <person name="Bougher N.L."/>
            <person name="Buchanan P."/>
            <person name="Buyck B."/>
            <person name="Bense V."/>
            <person name="Catcheside P."/>
            <person name="Chovatia M."/>
            <person name="Cooper J."/>
            <person name="Damon W."/>
            <person name="Desjardin D."/>
            <person name="Finy P."/>
            <person name="Geml J."/>
            <person name="Haridas S."/>
            <person name="Hughes K."/>
            <person name="Justo A."/>
            <person name="Karasinski D."/>
            <person name="Kautmanova I."/>
            <person name="Kiss B."/>
            <person name="Kocsube S."/>
            <person name="Kotiranta H."/>
            <person name="LaButti K.M."/>
            <person name="Lechner B.E."/>
            <person name="Liimatainen K."/>
            <person name="Lipzen A."/>
            <person name="Lukacs Z."/>
            <person name="Mihaltcheva S."/>
            <person name="Morgado L.N."/>
            <person name="Niskanen T."/>
            <person name="Noordeloos M.E."/>
            <person name="Ohm R.A."/>
            <person name="Ortiz-Santana B."/>
            <person name="Ovrebo C."/>
            <person name="Racz N."/>
            <person name="Riley R."/>
            <person name="Savchenko A."/>
            <person name="Shiryaev A."/>
            <person name="Soop K."/>
            <person name="Spirin V."/>
            <person name="Szebenyi C."/>
            <person name="Tomsovsky M."/>
            <person name="Tulloss R.E."/>
            <person name="Uehling J."/>
            <person name="Grigoriev I.V."/>
            <person name="Vagvolgyi C."/>
            <person name="Papp T."/>
            <person name="Martin F.M."/>
            <person name="Miettinen O."/>
            <person name="Hibbett D.S."/>
            <person name="Nagy L.G."/>
        </authorList>
    </citation>
    <scope>NUCLEOTIDE SEQUENCE [LARGE SCALE GENOMIC DNA]</scope>
    <source>
        <strain evidence="9 10">FP101781</strain>
    </source>
</reference>
<dbReference type="GO" id="GO:0004497">
    <property type="term" value="F:monooxygenase activity"/>
    <property type="evidence" value="ECO:0007669"/>
    <property type="project" value="UniProtKB-KW"/>
</dbReference>
<keyword evidence="10" id="KW-1185">Reference proteome</keyword>
<name>A0A4Y7T483_COPMI</name>
<dbReference type="Gene3D" id="1.10.630.10">
    <property type="entry name" value="Cytochrome P450"/>
    <property type="match status" value="1"/>
</dbReference>
<evidence type="ECO:0000256" key="4">
    <source>
        <dbReference type="ARBA" id="ARBA00022723"/>
    </source>
</evidence>
<evidence type="ECO:0000256" key="2">
    <source>
        <dbReference type="ARBA" id="ARBA00010617"/>
    </source>
</evidence>
<dbReference type="InterPro" id="IPR047146">
    <property type="entry name" value="Cyt_P450_E_CYP52_fungi"/>
</dbReference>
<dbReference type="Proteomes" id="UP000298030">
    <property type="component" value="Unassembled WGS sequence"/>
</dbReference>
<dbReference type="STRING" id="71717.A0A4Y7T483"/>
<dbReference type="InterPro" id="IPR001128">
    <property type="entry name" value="Cyt_P450"/>
</dbReference>
<feature type="compositionally biased region" description="Basic and acidic residues" evidence="8">
    <location>
        <begin position="490"/>
        <end position="505"/>
    </location>
</feature>
<keyword evidence="5" id="KW-0560">Oxidoreductase</keyword>
<protein>
    <submittedName>
        <fullName evidence="9">Cytochrome P450</fullName>
    </submittedName>
</protein>
<gene>
    <name evidence="9" type="ORF">FA13DRAFT_1755666</name>
</gene>
<dbReference type="SUPFAM" id="SSF48264">
    <property type="entry name" value="Cytochrome P450"/>
    <property type="match status" value="1"/>
</dbReference>
<proteinExistence type="inferred from homology"/>